<keyword evidence="9" id="KW-0997">Cell inner membrane</keyword>
<proteinExistence type="inferred from homology"/>
<dbReference type="PANTHER" id="PTHR33778:SF3">
    <property type="entry name" value="PROTEIN MGTC"/>
    <property type="match status" value="1"/>
</dbReference>
<dbReference type="InterPro" id="IPR049177">
    <property type="entry name" value="MgtC_SapB_SrpB_YhiD_N"/>
</dbReference>
<accession>W0V1N7</accession>
<dbReference type="KEGG" id="jag:GJA_858"/>
<dbReference type="InterPro" id="IPR003416">
    <property type="entry name" value="MgtC/SapB/SrpB/YhiD_fam"/>
</dbReference>
<dbReference type="AlphaFoldDB" id="W0V1N7"/>
<dbReference type="InterPro" id="IPR048640">
    <property type="entry name" value="MgtC-like_C"/>
</dbReference>
<evidence type="ECO:0000256" key="9">
    <source>
        <dbReference type="RuleBase" id="RU365041"/>
    </source>
</evidence>
<dbReference type="GO" id="GO:0005886">
    <property type="term" value="C:plasma membrane"/>
    <property type="evidence" value="ECO:0007669"/>
    <property type="project" value="UniProtKB-SubCell"/>
</dbReference>
<evidence type="ECO:0000313" key="13">
    <source>
        <dbReference type="Proteomes" id="UP000027604"/>
    </source>
</evidence>
<evidence type="ECO:0000256" key="7">
    <source>
        <dbReference type="ARBA" id="ARBA00023136"/>
    </source>
</evidence>
<dbReference type="Pfam" id="PF02308">
    <property type="entry name" value="MgtC"/>
    <property type="match status" value="1"/>
</dbReference>
<name>W0V1N7_9BURK</name>
<keyword evidence="6 9" id="KW-1133">Transmembrane helix</keyword>
<evidence type="ECO:0000256" key="1">
    <source>
        <dbReference type="ARBA" id="ARBA00004651"/>
    </source>
</evidence>
<evidence type="ECO:0000259" key="10">
    <source>
        <dbReference type="Pfam" id="PF02308"/>
    </source>
</evidence>
<feature type="transmembrane region" description="Helical" evidence="9">
    <location>
        <begin position="35"/>
        <end position="52"/>
    </location>
</feature>
<dbReference type="EMBL" id="HG322949">
    <property type="protein sequence ID" value="CDG81515.1"/>
    <property type="molecule type" value="Genomic_DNA"/>
</dbReference>
<dbReference type="RefSeq" id="WP_038489080.1">
    <property type="nucleotide sequence ID" value="NZ_BCTH01000102.1"/>
</dbReference>
<sequence length="240" mass="25150">MIWYDFALRVAAALILGALIGAERQLRQRMAGLRTNALVSVGASLFVMVSVLEGGPEGHLRIAAQVVSGIGFLGAGVIMREGMSVRGLNTAATLWCSAAVGILSGLGYSVHAAIGTVFVLAANLVLRSIAQRINAHGSAAGIETESIYRVSAVCHAEEEVQVRNMVLGMISGMPALMLQSLHSEDAPQAGKIEVRADLLTTPGHLSLLEQIVSRVSLEGGVSAVRWALVNNAEFVAERGV</sequence>
<evidence type="ECO:0000256" key="6">
    <source>
        <dbReference type="ARBA" id="ARBA00022989"/>
    </source>
</evidence>
<evidence type="ECO:0000256" key="2">
    <source>
        <dbReference type="ARBA" id="ARBA00009298"/>
    </source>
</evidence>
<evidence type="ECO:0000256" key="8">
    <source>
        <dbReference type="ARBA" id="ARBA00025369"/>
    </source>
</evidence>
<dbReference type="HOGENOM" id="CLU_079292_0_0_4"/>
<evidence type="ECO:0000256" key="3">
    <source>
        <dbReference type="ARBA" id="ARBA00013833"/>
    </source>
</evidence>
<keyword evidence="4" id="KW-1003">Cell membrane</keyword>
<evidence type="ECO:0000259" key="11">
    <source>
        <dbReference type="Pfam" id="PF21770"/>
    </source>
</evidence>
<keyword evidence="13" id="KW-1185">Reference proteome</keyword>
<dbReference type="eggNOG" id="COG1285">
    <property type="taxonomic scope" value="Bacteria"/>
</dbReference>
<comment type="similarity">
    <text evidence="2 9">Belongs to the MgtC/SapB family.</text>
</comment>
<dbReference type="OrthoDB" id="9811198at2"/>
<feature type="transmembrane region" description="Helical" evidence="9">
    <location>
        <begin position="58"/>
        <end position="78"/>
    </location>
</feature>
<feature type="transmembrane region" description="Helical" evidence="9">
    <location>
        <begin position="108"/>
        <end position="126"/>
    </location>
</feature>
<keyword evidence="5 9" id="KW-0812">Transmembrane</keyword>
<dbReference type="PRINTS" id="PR01837">
    <property type="entry name" value="MGTCSAPBPROT"/>
</dbReference>
<dbReference type="Gene3D" id="3.30.70.260">
    <property type="match status" value="1"/>
</dbReference>
<keyword evidence="7 9" id="KW-0472">Membrane</keyword>
<feature type="transmembrane region" description="Helical" evidence="9">
    <location>
        <begin position="6"/>
        <end position="23"/>
    </location>
</feature>
<comment type="function">
    <text evidence="8">Virulence factor required for growth in low Mg(2+) medium and for intramacrophage survival. May be involved in regulating membrane potential by activating Na(+)/K(+)-ATPase.</text>
</comment>
<evidence type="ECO:0000256" key="5">
    <source>
        <dbReference type="ARBA" id="ARBA00022692"/>
    </source>
</evidence>
<feature type="domain" description="MgtC/SapB/SrpB/YhiD N-terminal" evidence="10">
    <location>
        <begin position="11"/>
        <end position="131"/>
    </location>
</feature>
<evidence type="ECO:0000313" key="12">
    <source>
        <dbReference type="EMBL" id="CDG81515.1"/>
    </source>
</evidence>
<dbReference type="Proteomes" id="UP000027604">
    <property type="component" value="Chromosome I"/>
</dbReference>
<organism evidence="12 13">
    <name type="scientific">Janthinobacterium agaricidamnosum NBRC 102515 = DSM 9628</name>
    <dbReference type="NCBI Taxonomy" id="1349767"/>
    <lineage>
        <taxon>Bacteria</taxon>
        <taxon>Pseudomonadati</taxon>
        <taxon>Pseudomonadota</taxon>
        <taxon>Betaproteobacteria</taxon>
        <taxon>Burkholderiales</taxon>
        <taxon>Oxalobacteraceae</taxon>
        <taxon>Janthinobacterium</taxon>
    </lineage>
</organism>
<protein>
    <recommendedName>
        <fullName evidence="3 9">Protein MgtC</fullName>
    </recommendedName>
</protein>
<dbReference type="STRING" id="1349767.GJA_858"/>
<dbReference type="PANTHER" id="PTHR33778">
    <property type="entry name" value="PROTEIN MGTC"/>
    <property type="match status" value="1"/>
</dbReference>
<gene>
    <name evidence="12" type="ORF">GJA_858</name>
</gene>
<evidence type="ECO:0000256" key="4">
    <source>
        <dbReference type="ARBA" id="ARBA00022475"/>
    </source>
</evidence>
<feature type="domain" description="MgtC-like C-terminal" evidence="11">
    <location>
        <begin position="148"/>
        <end position="226"/>
    </location>
</feature>
<comment type="subcellular location">
    <subcellularLocation>
        <location evidence="9">Cell inner membrane</location>
        <topology evidence="9">Multi-pass membrane protein</topology>
    </subcellularLocation>
    <subcellularLocation>
        <location evidence="1">Cell membrane</location>
        <topology evidence="1">Multi-pass membrane protein</topology>
    </subcellularLocation>
</comment>
<dbReference type="Pfam" id="PF21770">
    <property type="entry name" value="MgtC_SapB_C"/>
    <property type="match status" value="1"/>
</dbReference>
<dbReference type="PATRIC" id="fig|1349767.4.peg.2567"/>
<reference evidence="12 13" key="1">
    <citation type="journal article" date="2015" name="Genome Announc.">
        <title>Genome Sequence of Mushroom Soft-Rot Pathogen Janthinobacterium agaricidamnosum.</title>
        <authorList>
            <person name="Graupner K."/>
            <person name="Lackner G."/>
            <person name="Hertweck C."/>
        </authorList>
    </citation>
    <scope>NUCLEOTIDE SEQUENCE [LARGE SCALE GENOMIC DNA]</scope>
    <source>
        <strain evidence="13">NBRC 102515 / DSM 9628</strain>
    </source>
</reference>